<dbReference type="Proteomes" id="UP000215590">
    <property type="component" value="Unassembled WGS sequence"/>
</dbReference>
<protein>
    <submittedName>
        <fullName evidence="1">Uncharacterized protein</fullName>
    </submittedName>
</protein>
<evidence type="ECO:0000313" key="2">
    <source>
        <dbReference type="Proteomes" id="UP000215590"/>
    </source>
</evidence>
<reference evidence="1 2" key="1">
    <citation type="submission" date="2017-07" db="EMBL/GenBank/DDBJ databases">
        <title>Phylogenetic study on the rhizospheric bacterium Ochrobactrum sp. A44.</title>
        <authorList>
            <person name="Krzyzanowska D.M."/>
            <person name="Ossowicki A."/>
            <person name="Rajewska M."/>
            <person name="Maciag T."/>
            <person name="Kaczynski Z."/>
            <person name="Czerwicka M."/>
            <person name="Jafra S."/>
        </authorList>
    </citation>
    <scope>NUCLEOTIDE SEQUENCE [LARGE SCALE GENOMIC DNA]</scope>
    <source>
        <strain evidence="1 2">DSM 7216</strain>
    </source>
</reference>
<keyword evidence="2" id="KW-1185">Reference proteome</keyword>
<dbReference type="RefSeq" id="WP_094507015.1">
    <property type="nucleotide sequence ID" value="NZ_JBHEEK010000002.1"/>
</dbReference>
<comment type="caution">
    <text evidence="1">The sequence shown here is derived from an EMBL/GenBank/DDBJ whole genome shotgun (WGS) entry which is preliminary data.</text>
</comment>
<sequence>MTASPNLIGGMNDNILPILQGIICATNDADRALVLLVCPIRIMIQYQPFLERTCSEQGFEAGCEYLTCFYAAMNQTRRNGEMVNSALDQARQTLLLLLTQNDGGDA</sequence>
<evidence type="ECO:0000313" key="1">
    <source>
        <dbReference type="EMBL" id="OYR18931.1"/>
    </source>
</evidence>
<dbReference type="AlphaFoldDB" id="A0A256FWX5"/>
<organism evidence="1 2">
    <name type="scientific">Brucella thiophenivorans</name>
    <dbReference type="NCBI Taxonomy" id="571255"/>
    <lineage>
        <taxon>Bacteria</taxon>
        <taxon>Pseudomonadati</taxon>
        <taxon>Pseudomonadota</taxon>
        <taxon>Alphaproteobacteria</taxon>
        <taxon>Hyphomicrobiales</taxon>
        <taxon>Brucellaceae</taxon>
        <taxon>Brucella/Ochrobactrum group</taxon>
        <taxon>Brucella</taxon>
    </lineage>
</organism>
<dbReference type="OrthoDB" id="8030819at2"/>
<name>A0A256FWX5_9HYPH</name>
<accession>A0A256FWX5</accession>
<gene>
    <name evidence="1" type="ORF">CEV31_2271</name>
</gene>
<dbReference type="EMBL" id="NNRJ01000019">
    <property type="protein sequence ID" value="OYR18931.1"/>
    <property type="molecule type" value="Genomic_DNA"/>
</dbReference>
<proteinExistence type="predicted"/>